<evidence type="ECO:0000313" key="2">
    <source>
        <dbReference type="Proteomes" id="UP001060170"/>
    </source>
</evidence>
<comment type="caution">
    <text evidence="1">The sequence shown here is derived from an EMBL/GenBank/DDBJ whole genome shotgun (WGS) entry which is preliminary data.</text>
</comment>
<reference evidence="1 2" key="3">
    <citation type="journal article" date="2022" name="Microbiol. Spectr.">
        <title>Folding features and dynamics of 3D genome architecture in plant fungal pathogens.</title>
        <authorList>
            <person name="Xia C."/>
        </authorList>
    </citation>
    <scope>NUCLEOTIDE SEQUENCE [LARGE SCALE GENOMIC DNA]</scope>
    <source>
        <strain evidence="1 2">93-210</strain>
    </source>
</reference>
<name>A0ACC0EKA2_9BASI</name>
<reference evidence="2" key="2">
    <citation type="journal article" date="2018" name="Mol. Plant Microbe Interact.">
        <title>Genome sequence resources for the wheat stripe rust pathogen (Puccinia striiformis f. sp. tritici) and the barley stripe rust pathogen (Puccinia striiformis f. sp. hordei).</title>
        <authorList>
            <person name="Xia C."/>
            <person name="Wang M."/>
            <person name="Yin C."/>
            <person name="Cornejo O.E."/>
            <person name="Hulbert S.H."/>
            <person name="Chen X."/>
        </authorList>
    </citation>
    <scope>NUCLEOTIDE SEQUENCE [LARGE SCALE GENOMIC DNA]</scope>
    <source>
        <strain evidence="2">93-210</strain>
    </source>
</reference>
<reference evidence="2" key="1">
    <citation type="journal article" date="2018" name="BMC Genomics">
        <title>Genomic insights into host adaptation between the wheat stripe rust pathogen (Puccinia striiformis f. sp. tritici) and the barley stripe rust pathogen (Puccinia striiformis f. sp. hordei).</title>
        <authorList>
            <person name="Xia C."/>
            <person name="Wang M."/>
            <person name="Yin C."/>
            <person name="Cornejo O.E."/>
            <person name="Hulbert S.H."/>
            <person name="Chen X."/>
        </authorList>
    </citation>
    <scope>NUCLEOTIDE SEQUENCE [LARGE SCALE GENOMIC DNA]</scope>
    <source>
        <strain evidence="2">93-210</strain>
    </source>
</reference>
<dbReference type="EMBL" id="CM045869">
    <property type="protein sequence ID" value="KAI7954899.1"/>
    <property type="molecule type" value="Genomic_DNA"/>
</dbReference>
<dbReference type="Proteomes" id="UP001060170">
    <property type="component" value="Chromosome 5"/>
</dbReference>
<gene>
    <name evidence="1" type="ORF">MJO28_005299</name>
</gene>
<organism evidence="1 2">
    <name type="scientific">Puccinia striiformis f. sp. tritici</name>
    <dbReference type="NCBI Taxonomy" id="168172"/>
    <lineage>
        <taxon>Eukaryota</taxon>
        <taxon>Fungi</taxon>
        <taxon>Dikarya</taxon>
        <taxon>Basidiomycota</taxon>
        <taxon>Pucciniomycotina</taxon>
        <taxon>Pucciniomycetes</taxon>
        <taxon>Pucciniales</taxon>
        <taxon>Pucciniaceae</taxon>
        <taxon>Puccinia</taxon>
    </lineage>
</organism>
<proteinExistence type="predicted"/>
<evidence type="ECO:0000313" key="1">
    <source>
        <dbReference type="EMBL" id="KAI7954899.1"/>
    </source>
</evidence>
<sequence>MKRALQLLSLFALLSPCLCAPSATTAPLVVYPIRSQRPPVARVGRSFSWSLLPGTFNTSTGTNGMSFKAENLPSWATFSPETQTFSGTPSGSDSGFSTVTIRAYNSANSASVSDTLRLLVANGQSPTVKLPLESQLGNGAVLGSAKYDHATEGVSVPPNWSWSVGLLRDTFVADHKTGIYYTAYEAGTTSLPSWIKFNTATATFDGVSPNEQKDTSIVVYGSDYFGYGDVQQTFRITVTAHVLDLLATLPPLNATAQSIVNYTIPFDAFTIDGSPKNSSTRISAKVDLSQTPFLSYDEAHSSISGTLPTSLAPFNNVSIPITFSAPNCHNLVSTQLSLRVVPGLFTAPVLPPLYVHPGENFNLNLAQYTSNLNATYSLGSIAPSSVGSWLQFTDHPLAISGKAPSTLESKSQKIDIDLEASGLNGLRSTAHLPVIFATDSSKDGNYYKRSGLSAGVKLWLIIIFGTLGGILLLIFIMRTCRIYCSADGKRDRESFQDVYHPYYTYANGKMEESKSSDSPIKGTPYSVGDTLIDPRSPAWNSKAGIGGPMMAITKTETHIGGSEPLPPSGFKRLDVFNVFSKPSSGVRTISPTQSPYLQGLGIVESNYRVHLGTKSESKPAEEAEEDWHSGSDESGSRVADTGANPTISSEGGRSSWNTTGSSSLFYSETQGDGSDLGSSSRSGRWLETPSGSTPRRRKDFVPSPRMANQEFSSPSGSSAEGVDVGTIRMVVNDGTSSSPARSMTDEDVKACSESIGAIKTASYRRITADYSSASGAGTSEPSSGAYRPKLVPFQGRQIPRDEDSLSPSASEETSSNPGGSESHLRLNQSDEADHTRRHRLSIQSDQYRFEPSLSKPGSPATSAIFFSPSDQPRYPTSKPAPLFKNYVNGASSYVRSHSPLYESHTAESFSEISNPLEGLSNQNPVGGSAVFSIGVGEPFHMTPSVKPETSTGTEGLDHSLVLGDVHTYYALTDYPNQPELDRKQLPDWLHFDASECEIWGIPRKIDAGPIAIQIVESKPFSRSYKAPLDPSNSIDSPSLGRQTEEVVARFTLDVVDKSSFQGSSQGNVTTVTF</sequence>
<keyword evidence="2" id="KW-1185">Reference proteome</keyword>
<accession>A0ACC0EKA2</accession>
<protein>
    <submittedName>
        <fullName evidence="1">Uncharacterized protein</fullName>
    </submittedName>
</protein>